<dbReference type="Gene3D" id="3.40.50.720">
    <property type="entry name" value="NAD(P)-binding Rossmann-like Domain"/>
    <property type="match status" value="1"/>
</dbReference>
<feature type="domain" description="NmrA-like" evidence="1">
    <location>
        <begin position="7"/>
        <end position="254"/>
    </location>
</feature>
<dbReference type="InterPro" id="IPR036291">
    <property type="entry name" value="NAD(P)-bd_dom_sf"/>
</dbReference>
<accession>A0ABW8HR35</accession>
<name>A0ABW8HR35_9BACL</name>
<dbReference type="RefSeq" id="WP_402873090.1">
    <property type="nucleotide sequence ID" value="NZ_JBIYSL010000001.1"/>
</dbReference>
<reference evidence="2 3" key="1">
    <citation type="submission" date="2024-11" db="EMBL/GenBank/DDBJ databases">
        <title>Identification and Characterization of a Novel Fosfomycin Bacillithiol Transferase FosB8 in Paenibacillus illinoisensis.</title>
        <authorList>
            <person name="Lu W."/>
        </authorList>
    </citation>
    <scope>NUCLEOTIDE SEQUENCE [LARGE SCALE GENOMIC DNA]</scope>
    <source>
        <strain evidence="2 3">WP77</strain>
    </source>
</reference>
<dbReference type="PANTHER" id="PTHR43162:SF1">
    <property type="entry name" value="PRESTALK A DIFFERENTIATION PROTEIN A"/>
    <property type="match status" value="1"/>
</dbReference>
<dbReference type="InterPro" id="IPR051604">
    <property type="entry name" value="Ergot_Alk_Oxidoreductase"/>
</dbReference>
<dbReference type="PANTHER" id="PTHR43162">
    <property type="match status" value="1"/>
</dbReference>
<sequence length="282" mass="31297">MNDKPLTLITGASGKTGSRIAAMLQNQNYPVRLAVRKKSGFDLDDNQVHFDWYDPSTYAAALKNVDHVYLVVPILDMNPEDVMIPFIKEAIWGGVKRLVLLGSASIDEDGPVFGKVHQTLKELAPEWAVLQPSYFMENFTEGPHRMTMEQHGEIYSATGDGRVGFVSADDIAAVAFHALTDEEPHNTEHIITGPEALSYGQIADIFSRVMKQTIEYRPLSDEELTRGMVESGMPAEYAAFLAGLDRLIREEGTEDQTTDTVKNVTGRDPISLEQLITMPVRV</sequence>
<comment type="caution">
    <text evidence="2">The sequence shown here is derived from an EMBL/GenBank/DDBJ whole genome shotgun (WGS) entry which is preliminary data.</text>
</comment>
<protein>
    <submittedName>
        <fullName evidence="2">NmrA family NAD(P)-binding protein</fullName>
    </submittedName>
</protein>
<keyword evidence="3" id="KW-1185">Reference proteome</keyword>
<organism evidence="2 3">
    <name type="scientific">Paenibacillus illinoisensis</name>
    <dbReference type="NCBI Taxonomy" id="59845"/>
    <lineage>
        <taxon>Bacteria</taxon>
        <taxon>Bacillati</taxon>
        <taxon>Bacillota</taxon>
        <taxon>Bacilli</taxon>
        <taxon>Bacillales</taxon>
        <taxon>Paenibacillaceae</taxon>
        <taxon>Paenibacillus</taxon>
    </lineage>
</organism>
<dbReference type="SUPFAM" id="SSF51735">
    <property type="entry name" value="NAD(P)-binding Rossmann-fold domains"/>
    <property type="match status" value="1"/>
</dbReference>
<evidence type="ECO:0000313" key="2">
    <source>
        <dbReference type="EMBL" id="MFK0521462.1"/>
    </source>
</evidence>
<evidence type="ECO:0000259" key="1">
    <source>
        <dbReference type="Pfam" id="PF05368"/>
    </source>
</evidence>
<dbReference type="CDD" id="cd05269">
    <property type="entry name" value="TMR_SDR_a"/>
    <property type="match status" value="1"/>
</dbReference>
<dbReference type="InterPro" id="IPR008030">
    <property type="entry name" value="NmrA-like"/>
</dbReference>
<dbReference type="EMBL" id="JBIYSL010000001">
    <property type="protein sequence ID" value="MFK0521462.1"/>
    <property type="molecule type" value="Genomic_DNA"/>
</dbReference>
<dbReference type="Proteomes" id="UP001618531">
    <property type="component" value="Unassembled WGS sequence"/>
</dbReference>
<proteinExistence type="predicted"/>
<dbReference type="Pfam" id="PF05368">
    <property type="entry name" value="NmrA"/>
    <property type="match status" value="1"/>
</dbReference>
<evidence type="ECO:0000313" key="3">
    <source>
        <dbReference type="Proteomes" id="UP001618531"/>
    </source>
</evidence>
<dbReference type="Gene3D" id="3.90.25.10">
    <property type="entry name" value="UDP-galactose 4-epimerase, domain 1"/>
    <property type="match status" value="1"/>
</dbReference>
<gene>
    <name evidence="2" type="ORF">ACINKY_04550</name>
</gene>